<dbReference type="PROSITE" id="PS00028">
    <property type="entry name" value="ZINC_FINGER_C2H2_1"/>
    <property type="match status" value="3"/>
</dbReference>
<feature type="compositionally biased region" description="Polar residues" evidence="8">
    <location>
        <begin position="199"/>
        <end position="216"/>
    </location>
</feature>
<dbReference type="AlphaFoldDB" id="A0A8S1HHQ8"/>
<dbReference type="Gene3D" id="3.30.160.60">
    <property type="entry name" value="Classic Zinc Finger"/>
    <property type="match status" value="3"/>
</dbReference>
<evidence type="ECO:0000313" key="11">
    <source>
        <dbReference type="Proteomes" id="UP000835052"/>
    </source>
</evidence>
<dbReference type="GO" id="GO:0005634">
    <property type="term" value="C:nucleus"/>
    <property type="evidence" value="ECO:0007669"/>
    <property type="project" value="UniProtKB-SubCell"/>
</dbReference>
<dbReference type="PANTHER" id="PTHR23235">
    <property type="entry name" value="KRUEPPEL-LIKE TRANSCRIPTION FACTOR"/>
    <property type="match status" value="1"/>
</dbReference>
<dbReference type="PROSITE" id="PS50157">
    <property type="entry name" value="ZINC_FINGER_C2H2_2"/>
    <property type="match status" value="3"/>
</dbReference>
<keyword evidence="5" id="KW-0862">Zinc</keyword>
<evidence type="ECO:0000256" key="7">
    <source>
        <dbReference type="PROSITE-ProRule" id="PRU00042"/>
    </source>
</evidence>
<dbReference type="OrthoDB" id="4748970at2759"/>
<dbReference type="Proteomes" id="UP000835052">
    <property type="component" value="Unassembled WGS sequence"/>
</dbReference>
<evidence type="ECO:0000256" key="2">
    <source>
        <dbReference type="ARBA" id="ARBA00022723"/>
    </source>
</evidence>
<feature type="region of interest" description="Disordered" evidence="8">
    <location>
        <begin position="190"/>
        <end position="228"/>
    </location>
</feature>
<reference evidence="10" key="1">
    <citation type="submission" date="2020-10" db="EMBL/GenBank/DDBJ databases">
        <authorList>
            <person name="Kikuchi T."/>
        </authorList>
    </citation>
    <scope>NUCLEOTIDE SEQUENCE</scope>
    <source>
        <strain evidence="10">NKZ352</strain>
    </source>
</reference>
<dbReference type="SMART" id="SM00355">
    <property type="entry name" value="ZnF_C2H2"/>
    <property type="match status" value="3"/>
</dbReference>
<evidence type="ECO:0000256" key="6">
    <source>
        <dbReference type="ARBA" id="ARBA00023242"/>
    </source>
</evidence>
<evidence type="ECO:0000256" key="1">
    <source>
        <dbReference type="ARBA" id="ARBA00004123"/>
    </source>
</evidence>
<sequence>MRDSGYSCGIDEEVLADIREFIWEDIRGQSARREYGIGHGLQRTLRAPISPLITPNLNSLGSTRSRFANANVPLREPPTLQLPPPAAVIPQPAFSPPRHHSPYPTPPTYHTHQNIPPPAMGLSPLTYPYDPCGMTPTTSYATEMSYPATSTTPGETYVYSTPFLKNESTPPSSPEVPPFYMEIGSLADRLPTIKKEPSNRTSSTGECDSSSGCSASEDNDRPPSLRNHCNKKRIHKKNVEHVCPHPGCFKVYSKSSHLKAHERTHSGEKPYICTWTNCIWKFARSDELTRHMRKHTGDKPFRCSYCGRKFARSDHLNLHMKRHSQP</sequence>
<keyword evidence="11" id="KW-1185">Reference proteome</keyword>
<evidence type="ECO:0000259" key="9">
    <source>
        <dbReference type="PROSITE" id="PS50157"/>
    </source>
</evidence>
<dbReference type="InterPro" id="IPR013087">
    <property type="entry name" value="Znf_C2H2_type"/>
</dbReference>
<keyword evidence="2" id="KW-0479">Metal-binding</keyword>
<keyword evidence="4 7" id="KW-0863">Zinc-finger</keyword>
<dbReference type="SUPFAM" id="SSF57667">
    <property type="entry name" value="beta-beta-alpha zinc fingers"/>
    <property type="match status" value="2"/>
</dbReference>
<dbReference type="GO" id="GO:0000981">
    <property type="term" value="F:DNA-binding transcription factor activity, RNA polymerase II-specific"/>
    <property type="evidence" value="ECO:0007669"/>
    <property type="project" value="TreeGrafter"/>
</dbReference>
<gene>
    <name evidence="10" type="ORF">CAUJ_LOCUS9860</name>
</gene>
<evidence type="ECO:0000256" key="3">
    <source>
        <dbReference type="ARBA" id="ARBA00022737"/>
    </source>
</evidence>
<name>A0A8S1HHQ8_9PELO</name>
<dbReference type="GO" id="GO:0008270">
    <property type="term" value="F:zinc ion binding"/>
    <property type="evidence" value="ECO:0007669"/>
    <property type="project" value="UniProtKB-KW"/>
</dbReference>
<evidence type="ECO:0000256" key="4">
    <source>
        <dbReference type="ARBA" id="ARBA00022771"/>
    </source>
</evidence>
<dbReference type="FunFam" id="3.30.160.60:FF:000736">
    <property type="entry name" value="Zinc finger protein 423"/>
    <property type="match status" value="1"/>
</dbReference>
<evidence type="ECO:0000256" key="8">
    <source>
        <dbReference type="SAM" id="MobiDB-lite"/>
    </source>
</evidence>
<keyword evidence="3" id="KW-0677">Repeat</keyword>
<dbReference type="Pfam" id="PF00096">
    <property type="entry name" value="zf-C2H2"/>
    <property type="match status" value="3"/>
</dbReference>
<feature type="domain" description="C2H2-type" evidence="9">
    <location>
        <begin position="241"/>
        <end position="270"/>
    </location>
</feature>
<comment type="caution">
    <text evidence="10">The sequence shown here is derived from an EMBL/GenBank/DDBJ whole genome shotgun (WGS) entry which is preliminary data.</text>
</comment>
<keyword evidence="6" id="KW-0539">Nucleus</keyword>
<feature type="domain" description="C2H2-type" evidence="9">
    <location>
        <begin position="271"/>
        <end position="300"/>
    </location>
</feature>
<protein>
    <recommendedName>
        <fullName evidence="9">C2H2-type domain-containing protein</fullName>
    </recommendedName>
</protein>
<proteinExistence type="predicted"/>
<accession>A0A8S1HHQ8</accession>
<dbReference type="FunFam" id="3.30.160.60:FF:000072">
    <property type="entry name" value="zinc finger protein 143 isoform X1"/>
    <property type="match status" value="1"/>
</dbReference>
<feature type="domain" description="C2H2-type" evidence="9">
    <location>
        <begin position="301"/>
        <end position="326"/>
    </location>
</feature>
<evidence type="ECO:0000256" key="5">
    <source>
        <dbReference type="ARBA" id="ARBA00022833"/>
    </source>
</evidence>
<dbReference type="EMBL" id="CAJGYM010000040">
    <property type="protein sequence ID" value="CAD6193941.1"/>
    <property type="molecule type" value="Genomic_DNA"/>
</dbReference>
<dbReference type="InterPro" id="IPR036236">
    <property type="entry name" value="Znf_C2H2_sf"/>
</dbReference>
<dbReference type="GO" id="GO:0000978">
    <property type="term" value="F:RNA polymerase II cis-regulatory region sequence-specific DNA binding"/>
    <property type="evidence" value="ECO:0007669"/>
    <property type="project" value="TreeGrafter"/>
</dbReference>
<comment type="subcellular location">
    <subcellularLocation>
        <location evidence="1">Nucleus</location>
    </subcellularLocation>
</comment>
<dbReference type="FunFam" id="3.30.160.60:FF:000018">
    <property type="entry name" value="Krueppel-like factor 15"/>
    <property type="match status" value="1"/>
</dbReference>
<organism evidence="10 11">
    <name type="scientific">Caenorhabditis auriculariae</name>
    <dbReference type="NCBI Taxonomy" id="2777116"/>
    <lineage>
        <taxon>Eukaryota</taxon>
        <taxon>Metazoa</taxon>
        <taxon>Ecdysozoa</taxon>
        <taxon>Nematoda</taxon>
        <taxon>Chromadorea</taxon>
        <taxon>Rhabditida</taxon>
        <taxon>Rhabditina</taxon>
        <taxon>Rhabditomorpha</taxon>
        <taxon>Rhabditoidea</taxon>
        <taxon>Rhabditidae</taxon>
        <taxon>Peloderinae</taxon>
        <taxon>Caenorhabditis</taxon>
    </lineage>
</organism>
<dbReference type="PANTHER" id="PTHR23235:SF166">
    <property type="entry name" value="DENDRITIC ARBOR REDUCTION PROTEIN 1"/>
    <property type="match status" value="1"/>
</dbReference>
<evidence type="ECO:0000313" key="10">
    <source>
        <dbReference type="EMBL" id="CAD6193941.1"/>
    </source>
</evidence>